<dbReference type="RefSeq" id="WP_088971969.1">
    <property type="nucleotide sequence ID" value="NZ_JBHLYF010000005.1"/>
</dbReference>
<dbReference type="Proteomes" id="UP000198210">
    <property type="component" value="Chromosome I"/>
</dbReference>
<evidence type="ECO:0000313" key="1">
    <source>
        <dbReference type="EMBL" id="SCG65102.1"/>
    </source>
</evidence>
<name>A0A1C5J3D4_9ACTN</name>
<gene>
    <name evidence="1" type="ORF">GA0074704_4079</name>
</gene>
<reference evidence="1 2" key="1">
    <citation type="submission" date="2016-06" db="EMBL/GenBank/DDBJ databases">
        <authorList>
            <person name="Kjaerup R.B."/>
            <person name="Dalgaard T.S."/>
            <person name="Juul-Madsen H.R."/>
        </authorList>
    </citation>
    <scope>NUCLEOTIDE SEQUENCE [LARGE SCALE GENOMIC DNA]</scope>
    <source>
        <strain evidence="1 2">DSM 45097</strain>
    </source>
</reference>
<evidence type="ECO:0000313" key="2">
    <source>
        <dbReference type="Proteomes" id="UP000198210"/>
    </source>
</evidence>
<dbReference type="AlphaFoldDB" id="A0A1C5J3D4"/>
<keyword evidence="2" id="KW-1185">Reference proteome</keyword>
<organism evidence="1 2">
    <name type="scientific">Micromonospora siamensis</name>
    <dbReference type="NCBI Taxonomy" id="299152"/>
    <lineage>
        <taxon>Bacteria</taxon>
        <taxon>Bacillati</taxon>
        <taxon>Actinomycetota</taxon>
        <taxon>Actinomycetes</taxon>
        <taxon>Micromonosporales</taxon>
        <taxon>Micromonosporaceae</taxon>
        <taxon>Micromonospora</taxon>
    </lineage>
</organism>
<protein>
    <submittedName>
        <fullName evidence="1">Uncharacterized protein</fullName>
    </submittedName>
</protein>
<accession>A0A1C5J3D4</accession>
<sequence>MRTVGFFRELGPDPAEVYAESIHDHLGAAPLPDTPRVVQYLREGHGLIDVMGAEPDVLGSDRRLVGGASVMTDGEWIWRDDLSFYLATYQVSLSREFVESVRANHYQVPQLQIDELRAASREAMRILGYHRPPAPTL</sequence>
<proteinExistence type="predicted"/>
<dbReference type="EMBL" id="LT607751">
    <property type="protein sequence ID" value="SCG65102.1"/>
    <property type="molecule type" value="Genomic_DNA"/>
</dbReference>